<accession>A0A3B0C3F9</accession>
<evidence type="ECO:0000313" key="2">
    <source>
        <dbReference type="Proteomes" id="UP000276603"/>
    </source>
</evidence>
<evidence type="ECO:0000313" key="1">
    <source>
        <dbReference type="EMBL" id="RKN80262.1"/>
    </source>
</evidence>
<dbReference type="Proteomes" id="UP000276603">
    <property type="component" value="Unassembled WGS sequence"/>
</dbReference>
<dbReference type="AlphaFoldDB" id="A0A3B0C3F9"/>
<reference evidence="1 2" key="1">
    <citation type="submission" date="2018-10" db="EMBL/GenBank/DDBJ databases">
        <title>Ulvibacterium marinum gen. nov., sp. nov., a novel marine bacterium of the family Flavobacteriaceae, isolated from a culture of the green alga Ulva prolifera.</title>
        <authorList>
            <person name="Zhang Z."/>
        </authorList>
    </citation>
    <scope>NUCLEOTIDE SEQUENCE [LARGE SCALE GENOMIC DNA]</scope>
    <source>
        <strain evidence="1 2">CCMM003</strain>
    </source>
</reference>
<keyword evidence="2" id="KW-1185">Reference proteome</keyword>
<proteinExistence type="predicted"/>
<comment type="caution">
    <text evidence="1">The sequence shown here is derived from an EMBL/GenBank/DDBJ whole genome shotgun (WGS) entry which is preliminary data.</text>
</comment>
<dbReference type="RefSeq" id="WP_120713071.1">
    <property type="nucleotide sequence ID" value="NZ_RBCJ01000003.1"/>
</dbReference>
<gene>
    <name evidence="1" type="ORF">D7Z94_18730</name>
</gene>
<dbReference type="EMBL" id="RBCJ01000003">
    <property type="protein sequence ID" value="RKN80262.1"/>
    <property type="molecule type" value="Genomic_DNA"/>
</dbReference>
<protein>
    <submittedName>
        <fullName evidence="1">Uncharacterized protein</fullName>
    </submittedName>
</protein>
<sequence>MFRYEKIILSRQDWTITVEELELSTDIWTETVEVTLNGNGNSLNFDYGSCNDTANCIGTLTF</sequence>
<name>A0A3B0C3F9_9FLAO</name>
<organism evidence="1 2">
    <name type="scientific">Ulvibacterium marinum</name>
    <dbReference type="NCBI Taxonomy" id="2419782"/>
    <lineage>
        <taxon>Bacteria</taxon>
        <taxon>Pseudomonadati</taxon>
        <taxon>Bacteroidota</taxon>
        <taxon>Flavobacteriia</taxon>
        <taxon>Flavobacteriales</taxon>
        <taxon>Flavobacteriaceae</taxon>
        <taxon>Ulvibacterium</taxon>
    </lineage>
</organism>